<dbReference type="Gene3D" id="3.30.300.30">
    <property type="match status" value="1"/>
</dbReference>
<sequence length="64" mass="6956">MWGDLVVALVVGRIDHADLLDHARRHLPSAALPRRIRQLDSLPRNAAGKLERAALRRLAAGASA</sequence>
<evidence type="ECO:0000259" key="1">
    <source>
        <dbReference type="Pfam" id="PF13193"/>
    </source>
</evidence>
<dbReference type="Pfam" id="PF13193">
    <property type="entry name" value="AMP-binding_C"/>
    <property type="match status" value="1"/>
</dbReference>
<name>A0A645J9Q8_9ZZZZ</name>
<dbReference type="InterPro" id="IPR045851">
    <property type="entry name" value="AMP-bd_C_sf"/>
</dbReference>
<proteinExistence type="predicted"/>
<reference evidence="2" key="1">
    <citation type="submission" date="2019-08" db="EMBL/GenBank/DDBJ databases">
        <authorList>
            <person name="Kucharzyk K."/>
            <person name="Murdoch R.W."/>
            <person name="Higgins S."/>
            <person name="Loffler F."/>
        </authorList>
    </citation>
    <scope>NUCLEOTIDE SEQUENCE</scope>
</reference>
<dbReference type="EMBL" id="VSSQ01135491">
    <property type="protein sequence ID" value="MPN60351.1"/>
    <property type="molecule type" value="Genomic_DNA"/>
</dbReference>
<feature type="domain" description="AMP-binding enzyme C-terminal" evidence="1">
    <location>
        <begin position="2"/>
        <end position="49"/>
    </location>
</feature>
<dbReference type="AlphaFoldDB" id="A0A645J9Q8"/>
<organism evidence="2">
    <name type="scientific">bioreactor metagenome</name>
    <dbReference type="NCBI Taxonomy" id="1076179"/>
    <lineage>
        <taxon>unclassified sequences</taxon>
        <taxon>metagenomes</taxon>
        <taxon>ecological metagenomes</taxon>
    </lineage>
</organism>
<evidence type="ECO:0000313" key="2">
    <source>
        <dbReference type="EMBL" id="MPN60351.1"/>
    </source>
</evidence>
<dbReference type="SUPFAM" id="SSF56801">
    <property type="entry name" value="Acetyl-CoA synthetase-like"/>
    <property type="match status" value="1"/>
</dbReference>
<accession>A0A645J9Q8</accession>
<dbReference type="InterPro" id="IPR025110">
    <property type="entry name" value="AMP-bd_C"/>
</dbReference>
<gene>
    <name evidence="2" type="ORF">SDC9_208079</name>
</gene>
<protein>
    <recommendedName>
        <fullName evidence="1">AMP-binding enzyme C-terminal domain-containing protein</fullName>
    </recommendedName>
</protein>
<comment type="caution">
    <text evidence="2">The sequence shown here is derived from an EMBL/GenBank/DDBJ whole genome shotgun (WGS) entry which is preliminary data.</text>
</comment>